<comment type="caution">
    <text evidence="2">The sequence shown here is derived from an EMBL/GenBank/DDBJ whole genome shotgun (WGS) entry which is preliminary data.</text>
</comment>
<accession>A0AAV9JC98</accession>
<dbReference type="AlphaFoldDB" id="A0AAV9JC98"/>
<dbReference type="EMBL" id="JAVFHQ010000039">
    <property type="protein sequence ID" value="KAK4542713.1"/>
    <property type="molecule type" value="Genomic_DNA"/>
</dbReference>
<reference evidence="2 3" key="1">
    <citation type="submission" date="2021-11" db="EMBL/GenBank/DDBJ databases">
        <title>Black yeast isolated from Biological Soil Crust.</title>
        <authorList>
            <person name="Kurbessoian T."/>
        </authorList>
    </citation>
    <scope>NUCLEOTIDE SEQUENCE [LARGE SCALE GENOMIC DNA]</scope>
    <source>
        <strain evidence="2 3">CCFEE 5522</strain>
    </source>
</reference>
<proteinExistence type="predicted"/>
<evidence type="ECO:0000313" key="3">
    <source>
        <dbReference type="Proteomes" id="UP001324427"/>
    </source>
</evidence>
<keyword evidence="3" id="KW-1185">Reference proteome</keyword>
<evidence type="ECO:0000256" key="1">
    <source>
        <dbReference type="SAM" id="MobiDB-lite"/>
    </source>
</evidence>
<feature type="compositionally biased region" description="Acidic residues" evidence="1">
    <location>
        <begin position="217"/>
        <end position="251"/>
    </location>
</feature>
<organism evidence="2 3">
    <name type="scientific">Oleoguttula mirabilis</name>
    <dbReference type="NCBI Taxonomy" id="1507867"/>
    <lineage>
        <taxon>Eukaryota</taxon>
        <taxon>Fungi</taxon>
        <taxon>Dikarya</taxon>
        <taxon>Ascomycota</taxon>
        <taxon>Pezizomycotina</taxon>
        <taxon>Dothideomycetes</taxon>
        <taxon>Dothideomycetidae</taxon>
        <taxon>Mycosphaerellales</taxon>
        <taxon>Teratosphaeriaceae</taxon>
        <taxon>Oleoguttula</taxon>
    </lineage>
</organism>
<evidence type="ECO:0000313" key="2">
    <source>
        <dbReference type="EMBL" id="KAK4542713.1"/>
    </source>
</evidence>
<sequence length="277" mass="31432">MVYDQLLQPSKLTILSYDTPSLAGLCMDEIAKTRFYALQPRESLSPLIRQVCHQIDEEAAAILYSPSYLELRPSSANVRQDNTTTDRHINVLRIRFTRPLEKLRIEIVTTPPTIKEDKSHSRCLLNVMAKGVFAKRVLLVVRVFHIYAPDDSEPVLNGLAAVSGEVWEDYDATRELQADVGDEISRRRTEVVEEVQAAFGRMVALGGSEAHDFGAFSDEEDQDSEEQQDEDEEDNEFPDSEDDDVTEEADEAYTKCMHGQIMLGRLYRTFSACDWCT</sequence>
<protein>
    <submittedName>
        <fullName evidence="2">Uncharacterized protein</fullName>
    </submittedName>
</protein>
<name>A0AAV9JC98_9PEZI</name>
<dbReference type="Proteomes" id="UP001324427">
    <property type="component" value="Unassembled WGS sequence"/>
</dbReference>
<feature type="region of interest" description="Disordered" evidence="1">
    <location>
        <begin position="212"/>
        <end position="251"/>
    </location>
</feature>
<gene>
    <name evidence="2" type="ORF">LTR36_006285</name>
</gene>